<feature type="compositionally biased region" description="Polar residues" evidence="4">
    <location>
        <begin position="129"/>
        <end position="142"/>
    </location>
</feature>
<feature type="region of interest" description="Disordered" evidence="4">
    <location>
        <begin position="574"/>
        <end position="613"/>
    </location>
</feature>
<evidence type="ECO:0000256" key="4">
    <source>
        <dbReference type="SAM" id="MobiDB-lite"/>
    </source>
</evidence>
<proteinExistence type="inferred from homology"/>
<keyword evidence="3" id="KW-1005">Bacterial flagellum biogenesis</keyword>
<dbReference type="Gene3D" id="3.30.750.140">
    <property type="match status" value="1"/>
</dbReference>
<dbReference type="PRINTS" id="PR01007">
    <property type="entry name" value="FLGHOOKFLIK"/>
</dbReference>
<dbReference type="AlphaFoldDB" id="A0A4V2V1H8"/>
<evidence type="ECO:0000256" key="2">
    <source>
        <dbReference type="ARBA" id="ARBA00009149"/>
    </source>
</evidence>
<organism evidence="6 7">
    <name type="scientific">Thiobaca trueperi</name>
    <dbReference type="NCBI Taxonomy" id="127458"/>
    <lineage>
        <taxon>Bacteria</taxon>
        <taxon>Pseudomonadati</taxon>
        <taxon>Pseudomonadota</taxon>
        <taxon>Gammaproteobacteria</taxon>
        <taxon>Chromatiales</taxon>
        <taxon>Chromatiaceae</taxon>
        <taxon>Thiobaca</taxon>
    </lineage>
</organism>
<accession>A0A4V2V1H8</accession>
<dbReference type="CDD" id="cd17470">
    <property type="entry name" value="T3SS_Flik_C"/>
    <property type="match status" value="1"/>
</dbReference>
<sequence>MMQSGGVQINGAGLLSALLGGIGETGVSDPAAGQGFLDTLQTQIRSLLVDAGEDPDEIAALDAEALMAQFMALMQPPASPTAAPKLAVGEALLSITPTSTQAAATPSDLLQKLLQSAPPDGSEGVWRPTASTASDETGQTSPLLPESDLASLKALPADVVRQLLQSLPATGTAVTPAASASAEDAAQELSARLQSLPADALRQLLQSLPATGADVAPAASASAEDAAQELSARLQSLPADALRQLLQSLPATGTAVTPTASASAGDAAQELSARLQSLPADTLRQLLQSLPATGAAVTPTASASAEDAVQELSARLQSLPADALRQLLQSLPATGTAVTPVADDVVQELSERLQSLPADTLRRLLQSLPVEGATMTPGAAAGDGDTEQTAILKAVSLDLLHQISQEQSRTGDDDRQSAADLAIKARAGQPLPLLRESLPGLMADGLAQLAGRESPDLPASPTGLSLAGLSTAGATSADAPSGLQRASVLDLSKLLQPGGDARLAEQVKWFVQAGLGTAEMKLHPANLGTLDVRVTMEADKAHVQFLSPHPVVREVIEAALPRLRETLAQDGLSLGNVSVSDQAPRRGEPDQGQGRAGSGHERQNFDDFGADVSEAPEFNDSTLSVLARRLDYFV</sequence>
<dbReference type="PANTHER" id="PTHR37533">
    <property type="entry name" value="FLAGELLAR HOOK-LENGTH CONTROL PROTEIN"/>
    <property type="match status" value="1"/>
</dbReference>
<comment type="caution">
    <text evidence="6">The sequence shown here is derived from an EMBL/GenBank/DDBJ whole genome shotgun (WGS) entry which is preliminary data.</text>
</comment>
<dbReference type="InterPro" id="IPR021136">
    <property type="entry name" value="Flagellar_hook_control-like_C"/>
</dbReference>
<comment type="similarity">
    <text evidence="2">Belongs to the FliK family.</text>
</comment>
<dbReference type="GO" id="GO:0044780">
    <property type="term" value="P:bacterial-type flagellum assembly"/>
    <property type="evidence" value="ECO:0007669"/>
    <property type="project" value="InterPro"/>
</dbReference>
<dbReference type="RefSeq" id="WP_243651565.1">
    <property type="nucleotide sequence ID" value="NZ_SMAO01000004.1"/>
</dbReference>
<dbReference type="Proteomes" id="UP000295717">
    <property type="component" value="Unassembled WGS sequence"/>
</dbReference>
<keyword evidence="7" id="KW-1185">Reference proteome</keyword>
<keyword evidence="6" id="KW-0966">Cell projection</keyword>
<evidence type="ECO:0000313" key="7">
    <source>
        <dbReference type="Proteomes" id="UP000295717"/>
    </source>
</evidence>
<dbReference type="PANTHER" id="PTHR37533:SF2">
    <property type="entry name" value="FLAGELLAR HOOK-LENGTH CONTROL PROTEIN"/>
    <property type="match status" value="1"/>
</dbReference>
<comment type="function">
    <text evidence="1">Controls the length of the flagellar hook.</text>
</comment>
<dbReference type="GO" id="GO:0009424">
    <property type="term" value="C:bacterial-type flagellum hook"/>
    <property type="evidence" value="ECO:0007669"/>
    <property type="project" value="InterPro"/>
</dbReference>
<dbReference type="EMBL" id="SMAO01000004">
    <property type="protein sequence ID" value="TCT21242.1"/>
    <property type="molecule type" value="Genomic_DNA"/>
</dbReference>
<gene>
    <name evidence="6" type="ORF">EDC35_10497</name>
</gene>
<dbReference type="InterPro" id="IPR038610">
    <property type="entry name" value="FliK-like_C_sf"/>
</dbReference>
<protein>
    <submittedName>
        <fullName evidence="6">Flagellar hook-length control protein FliK</fullName>
    </submittedName>
</protein>
<evidence type="ECO:0000313" key="6">
    <source>
        <dbReference type="EMBL" id="TCT21242.1"/>
    </source>
</evidence>
<name>A0A4V2V1H8_9GAMM</name>
<keyword evidence="6" id="KW-0282">Flagellum</keyword>
<evidence type="ECO:0000256" key="1">
    <source>
        <dbReference type="ARBA" id="ARBA00003944"/>
    </source>
</evidence>
<dbReference type="InterPro" id="IPR052563">
    <property type="entry name" value="FliK"/>
</dbReference>
<feature type="region of interest" description="Disordered" evidence="4">
    <location>
        <begin position="114"/>
        <end position="144"/>
    </location>
</feature>
<keyword evidence="6" id="KW-0969">Cilium</keyword>
<dbReference type="Pfam" id="PF02120">
    <property type="entry name" value="Flg_hook"/>
    <property type="match status" value="1"/>
</dbReference>
<evidence type="ECO:0000256" key="3">
    <source>
        <dbReference type="ARBA" id="ARBA00022795"/>
    </source>
</evidence>
<dbReference type="InterPro" id="IPR001635">
    <property type="entry name" value="Flag_hook_Flik"/>
</dbReference>
<feature type="domain" description="Flagellar hook-length control protein-like C-terminal" evidence="5">
    <location>
        <begin position="505"/>
        <end position="585"/>
    </location>
</feature>
<evidence type="ECO:0000259" key="5">
    <source>
        <dbReference type="Pfam" id="PF02120"/>
    </source>
</evidence>
<reference evidence="6 7" key="1">
    <citation type="submission" date="2019-03" db="EMBL/GenBank/DDBJ databases">
        <title>Genomic Encyclopedia of Type Strains, Phase IV (KMG-IV): sequencing the most valuable type-strain genomes for metagenomic binning, comparative biology and taxonomic classification.</title>
        <authorList>
            <person name="Goeker M."/>
        </authorList>
    </citation>
    <scope>NUCLEOTIDE SEQUENCE [LARGE SCALE GENOMIC DNA]</scope>
    <source>
        <strain evidence="6 7">DSM 13587</strain>
    </source>
</reference>